<dbReference type="Gene3D" id="1.50.10.10">
    <property type="match status" value="1"/>
</dbReference>
<feature type="compositionally biased region" description="Low complexity" evidence="1">
    <location>
        <begin position="7"/>
        <end position="22"/>
    </location>
</feature>
<evidence type="ECO:0000313" key="5">
    <source>
        <dbReference type="Proteomes" id="UP000285523"/>
    </source>
</evidence>
<proteinExistence type="predicted"/>
<comment type="caution">
    <text evidence="4">The sequence shown here is derived from an EMBL/GenBank/DDBJ whole genome shotgun (WGS) entry which is preliminary data.</text>
</comment>
<evidence type="ECO:0000313" key="4">
    <source>
        <dbReference type="EMBL" id="RJF65849.1"/>
    </source>
</evidence>
<gene>
    <name evidence="4" type="ORF">D4Q52_24525</name>
</gene>
<dbReference type="InterPro" id="IPR008928">
    <property type="entry name" value="6-hairpin_glycosidase_sf"/>
</dbReference>
<evidence type="ECO:0000259" key="2">
    <source>
        <dbReference type="Pfam" id="PF14742"/>
    </source>
</evidence>
<evidence type="ECO:0000259" key="3">
    <source>
        <dbReference type="Pfam" id="PF22422"/>
    </source>
</evidence>
<evidence type="ECO:0000256" key="1">
    <source>
        <dbReference type="SAM" id="MobiDB-lite"/>
    </source>
</evidence>
<dbReference type="OrthoDB" id="9759959at2"/>
<dbReference type="InterPro" id="IPR012341">
    <property type="entry name" value="6hp_glycosidase-like_sf"/>
</dbReference>
<dbReference type="Pfam" id="PF22422">
    <property type="entry name" value="MGH1-like_GH"/>
    <property type="match status" value="1"/>
</dbReference>
<sequence length="732" mass="81368">MLSDVMAQPAAAHESAPPAESPFYIPMTGPARPRTVLKHDDTFMVLDSHGDLGAPGGDSDGLFNTDTRYLARLQLRLADVQPLLLGSNLRDDNSALTVDLTNPDIYRDGRLVLAKDLLHIVRTIFLWRDTAFQRIGLQNHGDAEASFELMLDFDSDFADLFEVRGSVRPRRGTVSSRRVSDTDVLFDYRGLDDVTRSSLVHFDPAPTQLRPGRAVFQIKLAPQQTASVFVAVGCNKPATQPPMPFFRSLLAHRREMREATRGATTVETSNEIFNEVLCQAMADLNILTTKTPQGRYPYAGIPWYSTTFGRDGLITALQMLWIDPRIARGVLRRLAAYQATSFDPLNDAAPGKILHEMRGGEMAALREVPFAQYYGSVDSTPLFVMLAGLYVQRTGDDDTLKELWPAIEKALGWIDGPGDPDRDGFVEYQRATDQGLQNQGWKDSYDAIFHADGKLAEGNIALAEVQGYVFAARRLAALCARRLGQADRAVELEQQAEKLAAQFERAFWCEELGTYALALDGAKRPCKVRSSNAGQVLFTGMVRADRARLVATDLMRPHFFSGWGIRTIACGEPRYNPMSYHDGSIWPHDNALITLGLARYGFKAAVDNVFKGLFDAASYMELRRLPELFCGFQRERRRGPTLYPVACAPQAWASATPFTLLEAALGIQFDADRHEIRLVNPRLPAFLGEVVLRDLRIGASSIDLRVRRHGDGVSMEVLRTDGRIQVSIVLAR</sequence>
<feature type="domain" description="Putative glycogen debranching enzyme N-terminal" evidence="2">
    <location>
        <begin position="37"/>
        <end position="230"/>
    </location>
</feature>
<dbReference type="RefSeq" id="WP_119859201.1">
    <property type="nucleotide sequence ID" value="NZ_QYYD01000040.1"/>
</dbReference>
<dbReference type="Proteomes" id="UP000285523">
    <property type="component" value="Unassembled WGS sequence"/>
</dbReference>
<organism evidence="4 5">
    <name type="scientific">Rhodopseudomonas palustris</name>
    <dbReference type="NCBI Taxonomy" id="1076"/>
    <lineage>
        <taxon>Bacteria</taxon>
        <taxon>Pseudomonadati</taxon>
        <taxon>Pseudomonadota</taxon>
        <taxon>Alphaproteobacteria</taxon>
        <taxon>Hyphomicrobiales</taxon>
        <taxon>Nitrobacteraceae</taxon>
        <taxon>Rhodopseudomonas</taxon>
    </lineage>
</organism>
<feature type="domain" description="Mannosylglycerate hydrolase MGH1-like glycoside hydrolase" evidence="3">
    <location>
        <begin position="313"/>
        <end position="616"/>
    </location>
</feature>
<protein>
    <submittedName>
        <fullName evidence="4">Amylo-alpha-1,6-glucosidase</fullName>
    </submittedName>
</protein>
<dbReference type="SUPFAM" id="SSF48208">
    <property type="entry name" value="Six-hairpin glycosidases"/>
    <property type="match status" value="1"/>
</dbReference>
<dbReference type="InterPro" id="IPR032856">
    <property type="entry name" value="GDE_N_bis"/>
</dbReference>
<name>A0A418UXK3_RHOPL</name>
<dbReference type="GO" id="GO:0005975">
    <property type="term" value="P:carbohydrate metabolic process"/>
    <property type="evidence" value="ECO:0007669"/>
    <property type="project" value="InterPro"/>
</dbReference>
<feature type="region of interest" description="Disordered" evidence="1">
    <location>
        <begin position="1"/>
        <end position="24"/>
    </location>
</feature>
<accession>A0A418UXK3</accession>
<dbReference type="InterPro" id="IPR054491">
    <property type="entry name" value="MGH1-like_GH"/>
</dbReference>
<dbReference type="Pfam" id="PF14742">
    <property type="entry name" value="GDE_N_bis"/>
    <property type="match status" value="1"/>
</dbReference>
<dbReference type="EMBL" id="QYYD01000040">
    <property type="protein sequence ID" value="RJF65849.1"/>
    <property type="molecule type" value="Genomic_DNA"/>
</dbReference>
<dbReference type="AlphaFoldDB" id="A0A418UXK3"/>
<reference evidence="4 5" key="1">
    <citation type="submission" date="2018-09" db="EMBL/GenBank/DDBJ databases">
        <title>Draft genome sequence of Rhodopseudomonas palustris 2.1.18.</title>
        <authorList>
            <person name="Robertson S.L."/>
            <person name="Meyer T.E."/>
            <person name="Kyndt J.A."/>
        </authorList>
    </citation>
    <scope>NUCLEOTIDE SEQUENCE [LARGE SCALE GENOMIC DNA]</scope>
    <source>
        <strain evidence="4 5">2.1.18</strain>
    </source>
</reference>